<dbReference type="Proteomes" id="UP000807469">
    <property type="component" value="Unassembled WGS sequence"/>
</dbReference>
<protein>
    <submittedName>
        <fullName evidence="1">Uncharacterized protein</fullName>
    </submittedName>
</protein>
<proteinExistence type="predicted"/>
<gene>
    <name evidence="1" type="ORF">BDN70DRAFT_900169</name>
</gene>
<dbReference type="AlphaFoldDB" id="A0A9P5YPX2"/>
<evidence type="ECO:0000313" key="2">
    <source>
        <dbReference type="Proteomes" id="UP000807469"/>
    </source>
</evidence>
<comment type="caution">
    <text evidence="1">The sequence shown here is derived from an EMBL/GenBank/DDBJ whole genome shotgun (WGS) entry which is preliminary data.</text>
</comment>
<reference evidence="1" key="1">
    <citation type="submission" date="2020-11" db="EMBL/GenBank/DDBJ databases">
        <authorList>
            <consortium name="DOE Joint Genome Institute"/>
            <person name="Ahrendt S."/>
            <person name="Riley R."/>
            <person name="Andreopoulos W."/>
            <person name="Labutti K."/>
            <person name="Pangilinan J."/>
            <person name="Ruiz-Duenas F.J."/>
            <person name="Barrasa J.M."/>
            <person name="Sanchez-Garcia M."/>
            <person name="Camarero S."/>
            <person name="Miyauchi S."/>
            <person name="Serrano A."/>
            <person name="Linde D."/>
            <person name="Babiker R."/>
            <person name="Drula E."/>
            <person name="Ayuso-Fernandez I."/>
            <person name="Pacheco R."/>
            <person name="Padilla G."/>
            <person name="Ferreira P."/>
            <person name="Barriuso J."/>
            <person name="Kellner H."/>
            <person name="Castanera R."/>
            <person name="Alfaro M."/>
            <person name="Ramirez L."/>
            <person name="Pisabarro A.G."/>
            <person name="Kuo A."/>
            <person name="Tritt A."/>
            <person name="Lipzen A."/>
            <person name="He G."/>
            <person name="Yan M."/>
            <person name="Ng V."/>
            <person name="Cullen D."/>
            <person name="Martin F."/>
            <person name="Rosso M.-N."/>
            <person name="Henrissat B."/>
            <person name="Hibbett D."/>
            <person name="Martinez A.T."/>
            <person name="Grigoriev I.V."/>
        </authorList>
    </citation>
    <scope>NUCLEOTIDE SEQUENCE</scope>
    <source>
        <strain evidence="1">CIRM-BRFM 674</strain>
    </source>
</reference>
<keyword evidence="2" id="KW-1185">Reference proteome</keyword>
<sequence>MAIQAIRRSRSTLLQYKNGGTHKFMRHIERCFEYTDYVAVGFYIRCTIGSDYAQAFLAEGICYYAEGDDQERGGCVDGGWVIRGRSDVDGPGEGTGRLETSRPTGLRTSKCEVVHRVRNLGVVFESEASILMKAILSFESTHLARVLVGCTGKMRWDEDLQGGVGERGRWRYGARAICGSSRAIGHEHRGLGENEEERLRSSNAYRRGRGLRDGMVDA</sequence>
<name>A0A9P5YPX2_9AGAR</name>
<organism evidence="1 2">
    <name type="scientific">Pholiota conissans</name>
    <dbReference type="NCBI Taxonomy" id="109636"/>
    <lineage>
        <taxon>Eukaryota</taxon>
        <taxon>Fungi</taxon>
        <taxon>Dikarya</taxon>
        <taxon>Basidiomycota</taxon>
        <taxon>Agaricomycotina</taxon>
        <taxon>Agaricomycetes</taxon>
        <taxon>Agaricomycetidae</taxon>
        <taxon>Agaricales</taxon>
        <taxon>Agaricineae</taxon>
        <taxon>Strophariaceae</taxon>
        <taxon>Pholiota</taxon>
    </lineage>
</organism>
<evidence type="ECO:0000313" key="1">
    <source>
        <dbReference type="EMBL" id="KAF9472933.1"/>
    </source>
</evidence>
<dbReference type="EMBL" id="MU155485">
    <property type="protein sequence ID" value="KAF9472933.1"/>
    <property type="molecule type" value="Genomic_DNA"/>
</dbReference>
<accession>A0A9P5YPX2</accession>